<dbReference type="PANTHER" id="PTHR16246:SF2">
    <property type="entry name" value="HOST CELL FACTOR C1 REGULATOR 1"/>
    <property type="match status" value="1"/>
</dbReference>
<evidence type="ECO:0000256" key="1">
    <source>
        <dbReference type="SAM" id="MobiDB-lite"/>
    </source>
</evidence>
<feature type="compositionally biased region" description="Low complexity" evidence="1">
    <location>
        <begin position="246"/>
        <end position="258"/>
    </location>
</feature>
<name>A0A9P0LS36_ACAOB</name>
<dbReference type="PANTHER" id="PTHR16246">
    <property type="entry name" value="HOST CELL FACTOR C1 REGULATOR 1"/>
    <property type="match status" value="1"/>
</dbReference>
<organism evidence="2 3">
    <name type="scientific">Acanthoscelides obtectus</name>
    <name type="common">Bean weevil</name>
    <name type="synonym">Bruchus obtectus</name>
    <dbReference type="NCBI Taxonomy" id="200917"/>
    <lineage>
        <taxon>Eukaryota</taxon>
        <taxon>Metazoa</taxon>
        <taxon>Ecdysozoa</taxon>
        <taxon>Arthropoda</taxon>
        <taxon>Hexapoda</taxon>
        <taxon>Insecta</taxon>
        <taxon>Pterygota</taxon>
        <taxon>Neoptera</taxon>
        <taxon>Endopterygota</taxon>
        <taxon>Coleoptera</taxon>
        <taxon>Polyphaga</taxon>
        <taxon>Cucujiformia</taxon>
        <taxon>Chrysomeloidea</taxon>
        <taxon>Chrysomelidae</taxon>
        <taxon>Bruchinae</taxon>
        <taxon>Bruchini</taxon>
        <taxon>Acanthoscelides</taxon>
    </lineage>
</organism>
<sequence>MDHLNMTGDTTQQNPPSVFGFDHYPPQLQVNWNQSNPFGLPTSPTCQSQFNPGIPAGIQSPVCSPQPVFHTAFNPIEVPQQNQYAPTIQQQTGSTSYISTSPPNLIGHQFGFNVTSFSQPQPSYSFGPKPSTSNNEVVQFPFQAANLYRCKRKTDSPPLQPSKQHVTEEKMAEHMSKLHINSESAPKSETTENQMKRLYMCEEMRKLQTEPILPNSIIHRMSQPCTALVLWRPPNARPLPLDDENQNNNNNESEMGDNSANVTLPTMEMDS</sequence>
<reference evidence="2" key="1">
    <citation type="submission" date="2022-03" db="EMBL/GenBank/DDBJ databases">
        <authorList>
            <person name="Sayadi A."/>
        </authorList>
    </citation>
    <scope>NUCLEOTIDE SEQUENCE</scope>
</reference>
<feature type="region of interest" description="Disordered" evidence="1">
    <location>
        <begin position="238"/>
        <end position="271"/>
    </location>
</feature>
<protein>
    <submittedName>
        <fullName evidence="2">Uncharacterized protein</fullName>
    </submittedName>
</protein>
<evidence type="ECO:0000313" key="3">
    <source>
        <dbReference type="Proteomes" id="UP001152888"/>
    </source>
</evidence>
<dbReference type="OrthoDB" id="6723881at2759"/>
<dbReference type="AlphaFoldDB" id="A0A9P0LS36"/>
<keyword evidence="3" id="KW-1185">Reference proteome</keyword>
<dbReference type="Proteomes" id="UP001152888">
    <property type="component" value="Unassembled WGS sequence"/>
</dbReference>
<accession>A0A9P0LS36</accession>
<gene>
    <name evidence="2" type="ORF">ACAOBT_LOCUS25473</name>
</gene>
<proteinExistence type="predicted"/>
<dbReference type="InterPro" id="IPR029195">
    <property type="entry name" value="HCFC1R1"/>
</dbReference>
<comment type="caution">
    <text evidence="2">The sequence shown here is derived from an EMBL/GenBank/DDBJ whole genome shotgun (WGS) entry which is preliminary data.</text>
</comment>
<evidence type="ECO:0000313" key="2">
    <source>
        <dbReference type="EMBL" id="CAH2000299.1"/>
    </source>
</evidence>
<dbReference type="EMBL" id="CAKOFQ010007400">
    <property type="protein sequence ID" value="CAH2000299.1"/>
    <property type="molecule type" value="Genomic_DNA"/>
</dbReference>